<dbReference type="PANTHER" id="PTHR43133">
    <property type="entry name" value="RNA POLYMERASE ECF-TYPE SIGMA FACTO"/>
    <property type="match status" value="1"/>
</dbReference>
<dbReference type="InterPro" id="IPR013249">
    <property type="entry name" value="RNA_pol_sigma70_r4_t2"/>
</dbReference>
<evidence type="ECO:0000313" key="6">
    <source>
        <dbReference type="EMBL" id="OUJ01417.1"/>
    </source>
</evidence>
<dbReference type="InterPro" id="IPR036388">
    <property type="entry name" value="WH-like_DNA-bd_sf"/>
</dbReference>
<dbReference type="Pfam" id="PF08281">
    <property type="entry name" value="Sigma70_r4_2"/>
    <property type="match status" value="1"/>
</dbReference>
<keyword evidence="4" id="KW-0804">Transcription</keyword>
<dbReference type="Proteomes" id="UP000196086">
    <property type="component" value="Unassembled WGS sequence"/>
</dbReference>
<comment type="similarity">
    <text evidence="1">Belongs to the sigma-70 factor family. ECF subfamily.</text>
</comment>
<protein>
    <recommendedName>
        <fullName evidence="5">RNA polymerase sigma factor 70 region 4 type 2 domain-containing protein</fullName>
    </recommendedName>
</protein>
<dbReference type="NCBIfam" id="TIGR02937">
    <property type="entry name" value="sigma70-ECF"/>
    <property type="match status" value="1"/>
</dbReference>
<evidence type="ECO:0000259" key="5">
    <source>
        <dbReference type="Pfam" id="PF08281"/>
    </source>
</evidence>
<evidence type="ECO:0000256" key="3">
    <source>
        <dbReference type="ARBA" id="ARBA00023082"/>
    </source>
</evidence>
<sequence>MIKNFLTHQKEWAVLYRKVRSITQDTDAEDHVQSALMRFLEKKPADVDNKEAYVVRSAVNKASNSRRHRSIVQILSIHKDYDILEEEACPNPLPDEVYSARQRFEKLQEGYNQLPERTRQILFLHRIEKVHYKDIALQLGISESAVEKHIAKALVFLSTWIE</sequence>
<dbReference type="SUPFAM" id="SSF88946">
    <property type="entry name" value="Sigma2 domain of RNA polymerase sigma factors"/>
    <property type="match status" value="1"/>
</dbReference>
<reference evidence="6 7" key="1">
    <citation type="submission" date="2014-06" db="EMBL/GenBank/DDBJ databases">
        <authorList>
            <person name="Ju J."/>
            <person name="Zhang J."/>
        </authorList>
    </citation>
    <scope>NUCLEOTIDE SEQUENCE [LARGE SCALE GENOMIC DNA]</scope>
    <source>
        <strain evidence="6 7">DsW_47</strain>
    </source>
</reference>
<evidence type="ECO:0000313" key="7">
    <source>
        <dbReference type="Proteomes" id="UP000196086"/>
    </source>
</evidence>
<keyword evidence="3" id="KW-0731">Sigma factor</keyword>
<organism evidence="6 7">
    <name type="scientific">Acetobacter cibinongensis</name>
    <dbReference type="NCBI Taxonomy" id="146475"/>
    <lineage>
        <taxon>Bacteria</taxon>
        <taxon>Pseudomonadati</taxon>
        <taxon>Pseudomonadota</taxon>
        <taxon>Alphaproteobacteria</taxon>
        <taxon>Acetobacterales</taxon>
        <taxon>Acetobacteraceae</taxon>
        <taxon>Acetobacter</taxon>
    </lineage>
</organism>
<evidence type="ECO:0000256" key="2">
    <source>
        <dbReference type="ARBA" id="ARBA00023015"/>
    </source>
</evidence>
<feature type="domain" description="RNA polymerase sigma factor 70 region 4 type 2" evidence="5">
    <location>
        <begin position="107"/>
        <end position="156"/>
    </location>
</feature>
<dbReference type="InterPro" id="IPR039425">
    <property type="entry name" value="RNA_pol_sigma-70-like"/>
</dbReference>
<dbReference type="AlphaFoldDB" id="A0A1Z5YT21"/>
<dbReference type="SUPFAM" id="SSF88659">
    <property type="entry name" value="Sigma3 and sigma4 domains of RNA polymerase sigma factors"/>
    <property type="match status" value="1"/>
</dbReference>
<dbReference type="GO" id="GO:0016987">
    <property type="term" value="F:sigma factor activity"/>
    <property type="evidence" value="ECO:0007669"/>
    <property type="project" value="UniProtKB-KW"/>
</dbReference>
<evidence type="ECO:0000256" key="4">
    <source>
        <dbReference type="ARBA" id="ARBA00023163"/>
    </source>
</evidence>
<comment type="caution">
    <text evidence="6">The sequence shown here is derived from an EMBL/GenBank/DDBJ whole genome shotgun (WGS) entry which is preliminary data.</text>
</comment>
<dbReference type="EMBL" id="JOMQ01000047">
    <property type="protein sequence ID" value="OUJ01417.1"/>
    <property type="molecule type" value="Genomic_DNA"/>
</dbReference>
<dbReference type="InterPro" id="IPR013325">
    <property type="entry name" value="RNA_pol_sigma_r2"/>
</dbReference>
<dbReference type="OrthoDB" id="9794372at2"/>
<dbReference type="RefSeq" id="WP_086651719.1">
    <property type="nucleotide sequence ID" value="NZ_JOMQ01000047.1"/>
</dbReference>
<proteinExistence type="inferred from homology"/>
<name>A0A1Z5YT21_9PROT</name>
<dbReference type="GO" id="GO:0006352">
    <property type="term" value="P:DNA-templated transcription initiation"/>
    <property type="evidence" value="ECO:0007669"/>
    <property type="project" value="InterPro"/>
</dbReference>
<dbReference type="InterPro" id="IPR013324">
    <property type="entry name" value="RNA_pol_sigma_r3/r4-like"/>
</dbReference>
<dbReference type="PANTHER" id="PTHR43133:SF46">
    <property type="entry name" value="RNA POLYMERASE SIGMA-70 FACTOR ECF SUBFAMILY"/>
    <property type="match status" value="1"/>
</dbReference>
<keyword evidence="2" id="KW-0805">Transcription regulation</keyword>
<dbReference type="Gene3D" id="1.10.10.10">
    <property type="entry name" value="Winged helix-like DNA-binding domain superfamily/Winged helix DNA-binding domain"/>
    <property type="match status" value="1"/>
</dbReference>
<gene>
    <name evidence="6" type="ORF">HK14_09620</name>
</gene>
<dbReference type="InterPro" id="IPR014284">
    <property type="entry name" value="RNA_pol_sigma-70_dom"/>
</dbReference>
<dbReference type="Gene3D" id="1.10.1740.10">
    <property type="match status" value="1"/>
</dbReference>
<accession>A0A1Z5YT21</accession>
<evidence type="ECO:0000256" key="1">
    <source>
        <dbReference type="ARBA" id="ARBA00010641"/>
    </source>
</evidence>
<dbReference type="GO" id="GO:0003677">
    <property type="term" value="F:DNA binding"/>
    <property type="evidence" value="ECO:0007669"/>
    <property type="project" value="InterPro"/>
</dbReference>